<reference evidence="3 4" key="1">
    <citation type="journal article" date="2018" name="Front. Microbiol.">
        <title>Phylogeny of Vibrio vulnificus from the Analysis of the Core-Genome: Implications for Intra-Species Taxonomy.</title>
        <authorList>
            <person name="Roig F.J."/>
            <person name="Gonzalez-Candelas F."/>
            <person name="Sanjuan E."/>
            <person name="Fouz B."/>
            <person name="Feil E.J."/>
            <person name="Llorens C."/>
            <person name="Baker-Austin C."/>
            <person name="Oliver J.D."/>
            <person name="Danin-Poleg Y."/>
            <person name="Gibas C.J."/>
            <person name="Kashi Y."/>
            <person name="Gulig P.A."/>
            <person name="Morrison S.S."/>
            <person name="Amaro C."/>
        </authorList>
    </citation>
    <scope>NUCLEOTIDE SEQUENCE [LARGE SCALE GENOMIC DNA]</scope>
    <source>
        <strain evidence="3 4">CECT4608</strain>
    </source>
</reference>
<proteinExistence type="predicted"/>
<accession>A0A2S3R078</accession>
<evidence type="ECO:0000313" key="4">
    <source>
        <dbReference type="Proteomes" id="UP000237466"/>
    </source>
</evidence>
<dbReference type="Proteomes" id="UP000237466">
    <property type="component" value="Unassembled WGS sequence"/>
</dbReference>
<dbReference type="InterPro" id="IPR025738">
    <property type="entry name" value="BatD"/>
</dbReference>
<dbReference type="AlphaFoldDB" id="A0A2S3R078"/>
<dbReference type="Pfam" id="PF13584">
    <property type="entry name" value="BatD"/>
    <property type="match status" value="1"/>
</dbReference>
<feature type="transmembrane region" description="Helical" evidence="1">
    <location>
        <begin position="416"/>
        <end position="439"/>
    </location>
</feature>
<evidence type="ECO:0000259" key="2">
    <source>
        <dbReference type="Pfam" id="PF25607"/>
    </source>
</evidence>
<sequence length="543" mass="60337">MNRMTPFFILLSILLFTPFLAAKSLVASVNKTKVSKNEVIQLTVRADYSLDANDIDFSALSQDFFTSSPRFVNSSNYINGQSSKLSEWTLSIAPNRAGIVTIPAFSVDGESTAPIPLEVSVDQHEPNVSDIIQYSMQLETSTLYPQQSTPLKVEIRILADPRRLENPRITPPSIQGVEIEPKGQTRQFQRVEQGLQITVIEQNYQLTANQPGLFELKGPLLRGSYIYGDSLTGSTKILTLDGKPQSQSIKVKAIPNNAAQPWLPAQQLSLVQQWHQDGGENNTVEQGSSITREITLTAKGLNENQLPTLKFDYPASVRVYDEKPAFKTLDNGTTQMTLKQVLIPTETGDLTLPSLQLAWWNTVSDQQETAALEGRQLKVTPGSAQVFTLPEQPAQASETNHRADSTHQESNQNATIWFYLTWTFASLWILTLIAALYCYKHRGTSADKPQNTTSNNALESMQALQKAIADKDAVKIEALVRQWMKTTTVSQPVKQAIESELKAMHQATYSLTPSPWQAEHLLTLIKQSRSASTDKASFDMPKL</sequence>
<evidence type="ECO:0000313" key="3">
    <source>
        <dbReference type="EMBL" id="POB45582.1"/>
    </source>
</evidence>
<protein>
    <submittedName>
        <fullName evidence="3">Protein BatD</fullName>
    </submittedName>
</protein>
<gene>
    <name evidence="3" type="ORF">CRN52_16545</name>
</gene>
<dbReference type="EMBL" id="PDGH01000113">
    <property type="protein sequence ID" value="POB45582.1"/>
    <property type="molecule type" value="Genomic_DNA"/>
</dbReference>
<feature type="domain" description="DUF7939" evidence="2">
    <location>
        <begin position="460"/>
        <end position="531"/>
    </location>
</feature>
<keyword evidence="1" id="KW-0472">Membrane</keyword>
<dbReference type="InterPro" id="IPR057699">
    <property type="entry name" value="DUF7939"/>
</dbReference>
<comment type="caution">
    <text evidence="3">The sequence shown here is derived from an EMBL/GenBank/DDBJ whole genome shotgun (WGS) entry which is preliminary data.</text>
</comment>
<keyword evidence="1" id="KW-0812">Transmembrane</keyword>
<organism evidence="3 4">
    <name type="scientific">Vibrio vulnificus</name>
    <dbReference type="NCBI Taxonomy" id="672"/>
    <lineage>
        <taxon>Bacteria</taxon>
        <taxon>Pseudomonadati</taxon>
        <taxon>Pseudomonadota</taxon>
        <taxon>Gammaproteobacteria</taxon>
        <taxon>Vibrionales</taxon>
        <taxon>Vibrionaceae</taxon>
        <taxon>Vibrio</taxon>
    </lineage>
</organism>
<dbReference type="PANTHER" id="PTHR40940:SF1">
    <property type="entry name" value="PROTEIN BATD"/>
    <property type="match status" value="1"/>
</dbReference>
<name>A0A2S3R078_VIBVL</name>
<dbReference type="Pfam" id="PF25607">
    <property type="entry name" value="DUF7939"/>
    <property type="match status" value="1"/>
</dbReference>
<dbReference type="RefSeq" id="WP_103200788.1">
    <property type="nucleotide sequence ID" value="NZ_JASMUA010000010.1"/>
</dbReference>
<evidence type="ECO:0000256" key="1">
    <source>
        <dbReference type="SAM" id="Phobius"/>
    </source>
</evidence>
<keyword evidence="1" id="KW-1133">Transmembrane helix</keyword>
<dbReference type="PANTHER" id="PTHR40940">
    <property type="entry name" value="PROTEIN BATD-RELATED"/>
    <property type="match status" value="1"/>
</dbReference>